<proteinExistence type="predicted"/>
<dbReference type="InterPro" id="IPR010906">
    <property type="entry name" value="Phage_lambda_Nu1_terminase-ssu"/>
</dbReference>
<dbReference type="RefSeq" id="WP_096871486.1">
    <property type="nucleotide sequence ID" value="NZ_CP010767.1"/>
</dbReference>
<dbReference type="Proteomes" id="UP000218606">
    <property type="component" value="Chromosome"/>
</dbReference>
<dbReference type="EMBL" id="CP010767">
    <property type="protein sequence ID" value="ATG43675.1"/>
    <property type="molecule type" value="Genomic_DNA"/>
</dbReference>
<reference evidence="1 2" key="1">
    <citation type="journal article" date="2017" name="Front. Microbiol.">
        <title>Phaeobacter piscinae sp. nov., a species of the Roseobacter group and potential aquaculture probiont.</title>
        <authorList>
            <person name="Sonnenschein E.C."/>
            <person name="Phippen C.B.W."/>
            <person name="Nielsen K.F."/>
            <person name="Mateiu R.V."/>
            <person name="Melchiorsen J."/>
            <person name="Gram L."/>
            <person name="Overmann J."/>
            <person name="Freese H.M."/>
        </authorList>
    </citation>
    <scope>NUCLEOTIDE SEQUENCE [LARGE SCALE GENOMIC DNA]</scope>
    <source>
        <strain evidence="1 2">P13</strain>
    </source>
</reference>
<name>A0AAN1GRI7_9RHOB</name>
<organism evidence="1 2">
    <name type="scientific">Phaeobacter piscinae</name>
    <dbReference type="NCBI Taxonomy" id="1580596"/>
    <lineage>
        <taxon>Bacteria</taxon>
        <taxon>Pseudomonadati</taxon>
        <taxon>Pseudomonadota</taxon>
        <taxon>Alphaproteobacteria</taxon>
        <taxon>Rhodobacterales</taxon>
        <taxon>Roseobacteraceae</taxon>
        <taxon>Phaeobacter</taxon>
    </lineage>
</organism>
<sequence>MSVKNKKSRGRNVNRTELAEINGVSMPTVDDWVSRGCPVVQRGGRGRAWIFNTAGVRSWRDDDIRAQTSHTENASKDELLLRKLAAETEQAELDLAKAKEQVVPVEQYERALTKAFGEVRAGLRNVLPQRAARRLMGESDETKFKDVLREEVDHVLEALADRDLVEESDIALADDEGEGADGE</sequence>
<dbReference type="Gene3D" id="1.10.10.10">
    <property type="entry name" value="Winged helix-like DNA-binding domain superfamily/Winged helix DNA-binding domain"/>
    <property type="match status" value="1"/>
</dbReference>
<dbReference type="SUPFAM" id="SSF46955">
    <property type="entry name" value="Putative DNA-binding domain"/>
    <property type="match status" value="1"/>
</dbReference>
<dbReference type="Pfam" id="PF07471">
    <property type="entry name" value="Phage_Nu1"/>
    <property type="match status" value="1"/>
</dbReference>
<dbReference type="InterPro" id="IPR036388">
    <property type="entry name" value="WH-like_DNA-bd_sf"/>
</dbReference>
<evidence type="ECO:0000313" key="2">
    <source>
        <dbReference type="Proteomes" id="UP000218606"/>
    </source>
</evidence>
<dbReference type="AlphaFoldDB" id="A0AAN1GRI7"/>
<gene>
    <name evidence="1" type="ORF">PhaeoP13_01738</name>
</gene>
<evidence type="ECO:0000313" key="1">
    <source>
        <dbReference type="EMBL" id="ATG43675.1"/>
    </source>
</evidence>
<protein>
    <submittedName>
        <fullName evidence="1">Terminase small subunit</fullName>
    </submittedName>
</protein>
<dbReference type="InterPro" id="IPR009061">
    <property type="entry name" value="DNA-bd_dom_put_sf"/>
</dbReference>
<accession>A0AAN1GRI7</accession>